<evidence type="ECO:0000313" key="3">
    <source>
        <dbReference type="EMBL" id="CAB4908393.1"/>
    </source>
</evidence>
<protein>
    <submittedName>
        <fullName evidence="3">Unannotated protein</fullName>
    </submittedName>
</protein>
<dbReference type="GO" id="GO:0003676">
    <property type="term" value="F:nucleic acid binding"/>
    <property type="evidence" value="ECO:0007669"/>
    <property type="project" value="InterPro"/>
</dbReference>
<dbReference type="SUPFAM" id="SSF46946">
    <property type="entry name" value="S13-like H2TH domain"/>
    <property type="match status" value="1"/>
</dbReference>
<dbReference type="Gene3D" id="1.10.8.50">
    <property type="match status" value="1"/>
</dbReference>
<dbReference type="Pfam" id="PF22525">
    <property type="entry name" value="H2TH_5"/>
    <property type="match status" value="1"/>
</dbReference>
<dbReference type="InterPro" id="IPR055201">
    <property type="entry name" value="IHF-like_H2TH"/>
</dbReference>
<accession>A0A6J7GVS7</accession>
<dbReference type="InterPro" id="IPR010979">
    <property type="entry name" value="Ribosomal_uS13-like_H2TH"/>
</dbReference>
<organism evidence="3">
    <name type="scientific">freshwater metagenome</name>
    <dbReference type="NCBI Taxonomy" id="449393"/>
    <lineage>
        <taxon>unclassified sequences</taxon>
        <taxon>metagenomes</taxon>
        <taxon>ecological metagenomes</taxon>
    </lineage>
</organism>
<proteinExistence type="predicted"/>
<sequence>MAAPVRTPEQRAAALDAALRSRRIRAQLRVGLKSGEVDPVLIVSGAGQDTNYANLRVRWLLESLPGVGPIKAEQVMQRLGIAATRRLGGLNERQRALLMETVSR</sequence>
<name>A0A6J7GVS7_9ZZZZ</name>
<dbReference type="EMBL" id="CAFBMO010000034">
    <property type="protein sequence ID" value="CAB4908393.1"/>
    <property type="molecule type" value="Genomic_DNA"/>
</dbReference>
<dbReference type="NCBIfam" id="NF041260">
    <property type="entry name" value="actino_IHF"/>
    <property type="match status" value="1"/>
</dbReference>
<feature type="domain" description="Integration host factor-like helix-two turn-helix" evidence="1">
    <location>
        <begin position="33"/>
        <end position="100"/>
    </location>
</feature>
<dbReference type="EMBL" id="CAEZVB010000116">
    <property type="protein sequence ID" value="CAB4631826.1"/>
    <property type="molecule type" value="Genomic_DNA"/>
</dbReference>
<evidence type="ECO:0000313" key="2">
    <source>
        <dbReference type="EMBL" id="CAB4631826.1"/>
    </source>
</evidence>
<reference evidence="3" key="1">
    <citation type="submission" date="2020-05" db="EMBL/GenBank/DDBJ databases">
        <authorList>
            <person name="Chiriac C."/>
            <person name="Salcher M."/>
            <person name="Ghai R."/>
            <person name="Kavagutti S V."/>
        </authorList>
    </citation>
    <scope>NUCLEOTIDE SEQUENCE</scope>
</reference>
<dbReference type="InterPro" id="IPR047806">
    <property type="entry name" value="IHF_actinobact"/>
</dbReference>
<evidence type="ECO:0000259" key="1">
    <source>
        <dbReference type="Pfam" id="PF22525"/>
    </source>
</evidence>
<dbReference type="AlphaFoldDB" id="A0A6J7GVS7"/>
<gene>
    <name evidence="2" type="ORF">UFOPK1908_01513</name>
    <name evidence="3" type="ORF">UFOPK3576_00931</name>
</gene>